<proteinExistence type="predicted"/>
<accession>C5KZ83</accession>
<organism evidence="3">
    <name type="scientific">Perkinsus marinus (strain ATCC 50983 / TXsc)</name>
    <dbReference type="NCBI Taxonomy" id="423536"/>
    <lineage>
        <taxon>Eukaryota</taxon>
        <taxon>Sar</taxon>
        <taxon>Alveolata</taxon>
        <taxon>Perkinsozoa</taxon>
        <taxon>Perkinsea</taxon>
        <taxon>Perkinsida</taxon>
        <taxon>Perkinsidae</taxon>
        <taxon>Perkinsus</taxon>
    </lineage>
</organism>
<feature type="signal peptide" evidence="1">
    <location>
        <begin position="1"/>
        <end position="20"/>
    </location>
</feature>
<dbReference type="OMA" id="KLMNAFH"/>
<evidence type="ECO:0000313" key="2">
    <source>
        <dbReference type="EMBL" id="EER10233.1"/>
    </source>
</evidence>
<keyword evidence="3" id="KW-1185">Reference proteome</keyword>
<feature type="chain" id="PRO_5002952896" evidence="1">
    <location>
        <begin position="21"/>
        <end position="294"/>
    </location>
</feature>
<gene>
    <name evidence="2" type="ORF">Pmar_PMAR018235</name>
</gene>
<dbReference type="AlphaFoldDB" id="C5KZ83"/>
<dbReference type="InParanoid" id="C5KZ83"/>
<evidence type="ECO:0000256" key="1">
    <source>
        <dbReference type="SAM" id="SignalP"/>
    </source>
</evidence>
<sequence length="294" mass="30022">MRSFIVSFSAFVAALSLVMATEDPCSQMCSNVSGCAGSKYGSYCKSWVTPSVCFGLIKKSDGSICFEPTDSNCVGEPLACSIQPTIAPATTTQHTTTAHRSTTTTTTAAAATTTTAAAATTTTAAAATTTTAAAATTTTAAAATTTTAAAATTTTAAAAMTTTAAVETTTTASTTTEPVTTTTVEMTTTGATTTIKVTTTTQTVGLNGNYCGNLYGQDFSVDFESGRATLSVLGQTAGCDYQVDGTDIIFSNYDDVLQKLMDMFHIKKIQGTIVSPTEIHIKAGLLINTTLTQC</sequence>
<name>C5KZ83_PERM5</name>
<dbReference type="Proteomes" id="UP000007800">
    <property type="component" value="Unassembled WGS sequence"/>
</dbReference>
<dbReference type="EMBL" id="GG677709">
    <property type="protein sequence ID" value="EER10233.1"/>
    <property type="molecule type" value="Genomic_DNA"/>
</dbReference>
<dbReference type="OrthoDB" id="10455935at2759"/>
<evidence type="ECO:0000313" key="3">
    <source>
        <dbReference type="Proteomes" id="UP000007800"/>
    </source>
</evidence>
<protein>
    <submittedName>
        <fullName evidence="2">Protein SLG1, putative</fullName>
    </submittedName>
</protein>
<dbReference type="GeneID" id="9038795"/>
<dbReference type="RefSeq" id="XP_002778438.1">
    <property type="nucleotide sequence ID" value="XM_002778392.1"/>
</dbReference>
<keyword evidence="1" id="KW-0732">Signal</keyword>
<reference evidence="2 3" key="1">
    <citation type="submission" date="2008-07" db="EMBL/GenBank/DDBJ databases">
        <authorList>
            <person name="El-Sayed N."/>
            <person name="Caler E."/>
            <person name="Inman J."/>
            <person name="Amedeo P."/>
            <person name="Hass B."/>
            <person name="Wortman J."/>
        </authorList>
    </citation>
    <scope>NUCLEOTIDE SEQUENCE [LARGE SCALE GENOMIC DNA]</scope>
    <source>
        <strain evidence="3">ATCC 50983 / TXsc</strain>
    </source>
</reference>